<accession>A0A174G8G4</accession>
<evidence type="ECO:0000313" key="1">
    <source>
        <dbReference type="EMBL" id="CUO57149.1"/>
    </source>
</evidence>
<dbReference type="EMBL" id="CYZV01000031">
    <property type="protein sequence ID" value="CUO57149.1"/>
    <property type="molecule type" value="Genomic_DNA"/>
</dbReference>
<dbReference type="RefSeq" id="WP_055277412.1">
    <property type="nucleotide sequence ID" value="NZ_CYZV01000031.1"/>
</dbReference>
<protein>
    <submittedName>
        <fullName evidence="1">Uncharacterized protein</fullName>
    </submittedName>
</protein>
<gene>
    <name evidence="1" type="ORF">ERS852470_02729</name>
</gene>
<evidence type="ECO:0000313" key="2">
    <source>
        <dbReference type="Proteomes" id="UP000095558"/>
    </source>
</evidence>
<name>A0A174G8G4_9CLOT</name>
<proteinExistence type="predicted"/>
<dbReference type="AlphaFoldDB" id="A0A174G8G4"/>
<dbReference type="Proteomes" id="UP000095558">
    <property type="component" value="Unassembled WGS sequence"/>
</dbReference>
<reference evidence="1 2" key="1">
    <citation type="submission" date="2015-09" db="EMBL/GenBank/DDBJ databases">
        <authorList>
            <consortium name="Pathogen Informatics"/>
        </authorList>
    </citation>
    <scope>NUCLEOTIDE SEQUENCE [LARGE SCALE GENOMIC DNA]</scope>
    <source>
        <strain evidence="1 2">2789STDY5834855</strain>
    </source>
</reference>
<sequence length="95" mass="10580">MKKWEEPRIQALNVCHTMAKAINLVCNSEVNIEGNGNIKCMDWTKGKQKFNDICIYAVSKKDGTPIYTMNPVPNNGNAYCSNCQLANDPTNPEVS</sequence>
<organism evidence="1 2">
    <name type="scientific">Clostridium disporicum</name>
    <dbReference type="NCBI Taxonomy" id="84024"/>
    <lineage>
        <taxon>Bacteria</taxon>
        <taxon>Bacillati</taxon>
        <taxon>Bacillota</taxon>
        <taxon>Clostridia</taxon>
        <taxon>Eubacteriales</taxon>
        <taxon>Clostridiaceae</taxon>
        <taxon>Clostridium</taxon>
    </lineage>
</organism>